<dbReference type="InterPro" id="IPR004840">
    <property type="entry name" value="Amino_acid_permease_CS"/>
</dbReference>
<dbReference type="InterPro" id="IPR004841">
    <property type="entry name" value="AA-permease/SLC12A_dom"/>
</dbReference>
<feature type="transmembrane region" description="Helical" evidence="7">
    <location>
        <begin position="289"/>
        <end position="308"/>
    </location>
</feature>
<gene>
    <name evidence="9" type="ORF">CROQUDRAFT_72321</name>
</gene>
<feature type="transmembrane region" description="Helical" evidence="7">
    <location>
        <begin position="497"/>
        <end position="514"/>
    </location>
</feature>
<feature type="transmembrane region" description="Helical" evidence="7">
    <location>
        <begin position="418"/>
        <end position="443"/>
    </location>
</feature>
<comment type="caution">
    <text evidence="9">The sequence shown here is derived from an EMBL/GenBank/DDBJ whole genome shotgun (WGS) entry which is preliminary data.</text>
</comment>
<dbReference type="Gene3D" id="1.20.1740.10">
    <property type="entry name" value="Amino acid/polyamine transporter I"/>
    <property type="match status" value="1"/>
</dbReference>
<dbReference type="EMBL" id="MU167216">
    <property type="protein sequence ID" value="KAG0150849.1"/>
    <property type="molecule type" value="Genomic_DNA"/>
</dbReference>
<feature type="transmembrane region" description="Helical" evidence="7">
    <location>
        <begin position="201"/>
        <end position="219"/>
    </location>
</feature>
<protein>
    <recommendedName>
        <fullName evidence="8">Amino acid permease/ SLC12A domain-containing protein</fullName>
    </recommendedName>
</protein>
<evidence type="ECO:0000259" key="8">
    <source>
        <dbReference type="Pfam" id="PF00324"/>
    </source>
</evidence>
<dbReference type="PANTHER" id="PTHR43341">
    <property type="entry name" value="AMINO ACID PERMEASE"/>
    <property type="match status" value="1"/>
</dbReference>
<evidence type="ECO:0000313" key="10">
    <source>
        <dbReference type="Proteomes" id="UP000886653"/>
    </source>
</evidence>
<keyword evidence="6 7" id="KW-0472">Membrane</keyword>
<evidence type="ECO:0000256" key="1">
    <source>
        <dbReference type="ARBA" id="ARBA00004141"/>
    </source>
</evidence>
<dbReference type="AlphaFoldDB" id="A0A9P6TGC6"/>
<dbReference type="GO" id="GO:0015171">
    <property type="term" value="F:amino acid transmembrane transporter activity"/>
    <property type="evidence" value="ECO:0007669"/>
    <property type="project" value="TreeGrafter"/>
</dbReference>
<keyword evidence="4" id="KW-0029">Amino-acid transport</keyword>
<feature type="transmembrane region" description="Helical" evidence="7">
    <location>
        <begin position="250"/>
        <end position="268"/>
    </location>
</feature>
<name>A0A9P6TGC6_9BASI</name>
<feature type="transmembrane region" description="Helical" evidence="7">
    <location>
        <begin position="168"/>
        <end position="189"/>
    </location>
</feature>
<dbReference type="FunFam" id="1.20.1740.10:FF:000001">
    <property type="entry name" value="Amino acid permease"/>
    <property type="match status" value="1"/>
</dbReference>
<keyword evidence="2" id="KW-0813">Transport</keyword>
<evidence type="ECO:0000256" key="3">
    <source>
        <dbReference type="ARBA" id="ARBA00022692"/>
    </source>
</evidence>
<dbReference type="PANTHER" id="PTHR43341:SF20">
    <property type="entry name" value="AAT FAMILY AMINO ACID TRANSPORTER"/>
    <property type="match status" value="1"/>
</dbReference>
<evidence type="ECO:0000256" key="7">
    <source>
        <dbReference type="SAM" id="Phobius"/>
    </source>
</evidence>
<dbReference type="InterPro" id="IPR050524">
    <property type="entry name" value="APC_YAT"/>
</dbReference>
<feature type="transmembrane region" description="Helical" evidence="7">
    <location>
        <begin position="387"/>
        <end position="406"/>
    </location>
</feature>
<evidence type="ECO:0000313" key="9">
    <source>
        <dbReference type="EMBL" id="KAG0150849.1"/>
    </source>
</evidence>
<dbReference type="OrthoDB" id="10062876at2759"/>
<keyword evidence="3 7" id="KW-0812">Transmembrane</keyword>
<evidence type="ECO:0000256" key="2">
    <source>
        <dbReference type="ARBA" id="ARBA00022448"/>
    </source>
</evidence>
<feature type="transmembrane region" description="Helical" evidence="7">
    <location>
        <begin position="137"/>
        <end position="162"/>
    </location>
</feature>
<dbReference type="GO" id="GO:0016020">
    <property type="term" value="C:membrane"/>
    <property type="evidence" value="ECO:0007669"/>
    <property type="project" value="UniProtKB-SubCell"/>
</dbReference>
<sequence>MATLSLPNYATTVNFNSEASGLNLKDATSHRGEWADSMEEMGIIDSHNHLQRQLKNRHVAMISIGGAIGTGLFIGTGTALSHGGPASLVLGYSLTGLIAWALMCSLGEMICHLPIAGGHQALACRFFSPSMGFTLGWAYWYLWSICLATELAASAILIRFWATSINPALWIIIFLIGVGLINLGGARLYGEMEFWFCSIKIVTIVGVVILGIILDLGGVSGERIGFRYWKEPGPFVQYAGLPGAPGRFCGFFSVFISAAFSYIGIEFSSMAAAEAKNPRRNMPKAIKRVFARVLLFYVSGTAVISLLVPSNEPRLQLALATGAKSPFVIAIQNAGIRGLPSVINASLLTSALSSGSSILYVATRTLYGLSITGSAPRFLSKLSSNGLPIYCYLVGIGMGSLALMSAGKEAVGKVFGYLVNMTSVSGLLVWASIFATYIRFYAGTITQNYDRSQLPYQSPLGPKGAWCGFASCIVIIIFNGFGVFLKGNWDFETCFTCYFPVIAYIVMYAIHSWWTCSNLVPKGTMDFGTLFSSHTLFIEEHDPPPKNFIEKVWQFLM</sequence>
<evidence type="ECO:0000256" key="6">
    <source>
        <dbReference type="ARBA" id="ARBA00023136"/>
    </source>
</evidence>
<keyword evidence="10" id="KW-1185">Reference proteome</keyword>
<proteinExistence type="predicted"/>
<feature type="transmembrane region" description="Helical" evidence="7">
    <location>
        <begin position="463"/>
        <end position="485"/>
    </location>
</feature>
<dbReference type="Pfam" id="PF00324">
    <property type="entry name" value="AA_permease"/>
    <property type="match status" value="1"/>
</dbReference>
<dbReference type="PIRSF" id="PIRSF006060">
    <property type="entry name" value="AA_transporter"/>
    <property type="match status" value="1"/>
</dbReference>
<evidence type="ECO:0000256" key="4">
    <source>
        <dbReference type="ARBA" id="ARBA00022970"/>
    </source>
</evidence>
<organism evidence="9 10">
    <name type="scientific">Cronartium quercuum f. sp. fusiforme G11</name>
    <dbReference type="NCBI Taxonomy" id="708437"/>
    <lineage>
        <taxon>Eukaryota</taxon>
        <taxon>Fungi</taxon>
        <taxon>Dikarya</taxon>
        <taxon>Basidiomycota</taxon>
        <taxon>Pucciniomycotina</taxon>
        <taxon>Pucciniomycetes</taxon>
        <taxon>Pucciniales</taxon>
        <taxon>Coleosporiaceae</taxon>
        <taxon>Cronartium</taxon>
    </lineage>
</organism>
<comment type="subcellular location">
    <subcellularLocation>
        <location evidence="1">Membrane</location>
        <topology evidence="1">Multi-pass membrane protein</topology>
    </subcellularLocation>
</comment>
<dbReference type="PROSITE" id="PS00218">
    <property type="entry name" value="AMINO_ACID_PERMEASE_1"/>
    <property type="match status" value="1"/>
</dbReference>
<feature type="domain" description="Amino acid permease/ SLC12A" evidence="8">
    <location>
        <begin position="58"/>
        <end position="515"/>
    </location>
</feature>
<feature type="transmembrane region" description="Helical" evidence="7">
    <location>
        <begin position="92"/>
        <end position="116"/>
    </location>
</feature>
<feature type="transmembrane region" description="Helical" evidence="7">
    <location>
        <begin position="59"/>
        <end position="80"/>
    </location>
</feature>
<keyword evidence="5 7" id="KW-1133">Transmembrane helix</keyword>
<accession>A0A9P6TGC6</accession>
<dbReference type="Proteomes" id="UP000886653">
    <property type="component" value="Unassembled WGS sequence"/>
</dbReference>
<evidence type="ECO:0000256" key="5">
    <source>
        <dbReference type="ARBA" id="ARBA00022989"/>
    </source>
</evidence>
<reference evidence="9" key="1">
    <citation type="submission" date="2013-11" db="EMBL/GenBank/DDBJ databases">
        <title>Genome sequence of the fusiform rust pathogen reveals effectors for host alternation and coevolution with pine.</title>
        <authorList>
            <consortium name="DOE Joint Genome Institute"/>
            <person name="Smith K."/>
            <person name="Pendleton A."/>
            <person name="Kubisiak T."/>
            <person name="Anderson C."/>
            <person name="Salamov A."/>
            <person name="Aerts A."/>
            <person name="Riley R."/>
            <person name="Clum A."/>
            <person name="Lindquist E."/>
            <person name="Ence D."/>
            <person name="Campbell M."/>
            <person name="Kronenberg Z."/>
            <person name="Feau N."/>
            <person name="Dhillon B."/>
            <person name="Hamelin R."/>
            <person name="Burleigh J."/>
            <person name="Smith J."/>
            <person name="Yandell M."/>
            <person name="Nelson C."/>
            <person name="Grigoriev I."/>
            <person name="Davis J."/>
        </authorList>
    </citation>
    <scope>NUCLEOTIDE SEQUENCE</scope>
    <source>
        <strain evidence="9">G11</strain>
    </source>
</reference>